<evidence type="ECO:0000256" key="10">
    <source>
        <dbReference type="ARBA" id="ARBA00023163"/>
    </source>
</evidence>
<organism evidence="16 17">
    <name type="scientific">Oncorhynchus mykiss</name>
    <name type="common">Rainbow trout</name>
    <name type="synonym">Salmo gairdneri</name>
    <dbReference type="NCBI Taxonomy" id="8022"/>
    <lineage>
        <taxon>Eukaryota</taxon>
        <taxon>Metazoa</taxon>
        <taxon>Chordata</taxon>
        <taxon>Craniata</taxon>
        <taxon>Vertebrata</taxon>
        <taxon>Euteleostomi</taxon>
        <taxon>Actinopterygii</taxon>
        <taxon>Neopterygii</taxon>
        <taxon>Teleostei</taxon>
        <taxon>Protacanthopterygii</taxon>
        <taxon>Salmoniformes</taxon>
        <taxon>Salmonidae</taxon>
        <taxon>Salmoninae</taxon>
        <taxon>Oncorhynchus</taxon>
    </lineage>
</organism>
<evidence type="ECO:0000256" key="12">
    <source>
        <dbReference type="ARBA" id="ARBA00050007"/>
    </source>
</evidence>
<dbReference type="GO" id="GO:0003723">
    <property type="term" value="F:RNA binding"/>
    <property type="evidence" value="ECO:0007669"/>
    <property type="project" value="UniProtKB-UniRule"/>
</dbReference>
<evidence type="ECO:0000256" key="13">
    <source>
        <dbReference type="PROSITE-ProRule" id="PRU00176"/>
    </source>
</evidence>
<keyword evidence="5 13" id="KW-0694">RNA-binding</keyword>
<dbReference type="EMBL" id="FR904578">
    <property type="protein sequence ID" value="CDQ67258.1"/>
    <property type="molecule type" value="Genomic_DNA"/>
</dbReference>
<dbReference type="GO" id="GO:0003712">
    <property type="term" value="F:transcription coregulator activity"/>
    <property type="evidence" value="ECO:0007669"/>
    <property type="project" value="InterPro"/>
</dbReference>
<sequence length="1054" mass="113537">MAWDRCNQDSVWRELECAALVGEDQPLCPDLPELDLSELDVSDLDADSFLGGLKWYSDQSEIISSQYGNEASNLFEKIDEENEANLLAVLTETLDSIPVDEDGLPSFEALADGDVTNASDQSCPCTPDGSPRTPEPEEPSLLKKLLLAPANSQLSYNQYIGDKAQNHAASNHRIRPTPAVVKTEISWNSKPRGGCPQQSRLVRRPCTELLKYLTATDDILLQTKASDAKSAWGGGGKDKGGLLGASSSTSSSPSSSSTSSFSSLSSSSSIASKKKSSSSSVVSQQQQQQHHQRGESRAAGECSVAGVGAGKWRRCAHGAGGTEGHGHARPKLERRPSSEEGRPPGPQPAVDAGRLAAARFIRYMHSYSLLPRETGQTGSCGRCPEVGTATQASECWGGHGRGAAARRHITVTIKKREEEPGHPLLSQLLTSKQRPASYRAHLLLPATTPQPRKSSSSRMSSGVLERDQCPSQAIEVEEKYRGTVNINPGSWGLRQAKEPDSDPLLAESLGLGSWVSQSDQGLDLGLELGLGWPEVGLVEQAGCFGEEVRDDDAMGSPMALSQGLPCPLFPDSRIPDPTPSFTQGQQHLHMQAVCGHPDDQGLLLLAKPTTLPLPLTPESPNDHKGSPFESKSIERTLSVEISGTPGLTPPTTPPHKASQENPFKASLKTKLSSCSSSALACKRVRLSEAGPCGPPALTPTLGGGPSRKGPEQTELYAQLSKASTALPNSVVTATTGGCQEEPRGFSDHDYCQSPAASTKRDADANVANAAYATDRHVKCKDSAMPPSSFSSSSSSSTSSPTSSSSLAKQLQQSSYPVATEARGQGARGQDRTPTTQTRAPPPQTLDGDQHSTSRKQPLRDQEIRAELNKHFGRPQQAIYSQGEKGGELASEENPAGDEYYCKLPGSGSTGYLHPGLPPFHEELELQDRGEERRVVYVGRLRSDSTRTELKRRFEVFGEIEECAVNLRDDGDNFGFITYRYTCDAFAALENGHTLRRSNEPQFELCFGGQKQFCKSNYTDLDSHSDDFDPASTKSKYDSMDFDSLLREAQRCLRR</sequence>
<evidence type="ECO:0000313" key="16">
    <source>
        <dbReference type="EMBL" id="CDQ67258.1"/>
    </source>
</evidence>
<feature type="region of interest" description="Disordered" evidence="14">
    <location>
        <begin position="641"/>
        <end position="663"/>
    </location>
</feature>
<accession>A0A060WJ21</accession>
<evidence type="ECO:0000256" key="9">
    <source>
        <dbReference type="ARBA" id="ARBA00023159"/>
    </source>
</evidence>
<dbReference type="GO" id="GO:0048511">
    <property type="term" value="P:rhythmic process"/>
    <property type="evidence" value="ECO:0007669"/>
    <property type="project" value="UniProtKB-KW"/>
</dbReference>
<name>A0A060WJ21_ONCMY</name>
<evidence type="ECO:0000256" key="8">
    <source>
        <dbReference type="ARBA" id="ARBA00023108"/>
    </source>
</evidence>
<dbReference type="AlphaFoldDB" id="A0A060WJ21"/>
<protein>
    <recommendedName>
        <fullName evidence="2">Peroxisome proliferator-activated receptor gamma coactivator 1-alpha</fullName>
    </recommendedName>
</protein>
<feature type="domain" description="RRM" evidence="15">
    <location>
        <begin position="933"/>
        <end position="1009"/>
    </location>
</feature>
<feature type="region of interest" description="Disordered" evidence="14">
    <location>
        <begin position="691"/>
        <end position="711"/>
    </location>
</feature>
<dbReference type="CDD" id="cd12623">
    <property type="entry name" value="RRM_PPARGC1A"/>
    <property type="match status" value="1"/>
</dbReference>
<feature type="region of interest" description="Disordered" evidence="14">
    <location>
        <begin position="733"/>
        <end position="762"/>
    </location>
</feature>
<evidence type="ECO:0000256" key="2">
    <source>
        <dbReference type="ARBA" id="ARBA00014533"/>
    </source>
</evidence>
<dbReference type="InterPro" id="IPR034605">
    <property type="entry name" value="PGC-1"/>
</dbReference>
<feature type="region of interest" description="Disordered" evidence="14">
    <location>
        <begin position="315"/>
        <end position="350"/>
    </location>
</feature>
<dbReference type="GO" id="GO:0045944">
    <property type="term" value="P:positive regulation of transcription by RNA polymerase II"/>
    <property type="evidence" value="ECO:0007669"/>
    <property type="project" value="TreeGrafter"/>
</dbReference>
<evidence type="ECO:0000256" key="5">
    <source>
        <dbReference type="ARBA" id="ARBA00022884"/>
    </source>
</evidence>
<reference evidence="16" key="2">
    <citation type="submission" date="2014-03" db="EMBL/GenBank/DDBJ databases">
        <authorList>
            <person name="Genoscope - CEA"/>
        </authorList>
    </citation>
    <scope>NUCLEOTIDE SEQUENCE</scope>
</reference>
<keyword evidence="11" id="KW-0539">Nucleus</keyword>
<reference evidence="16" key="1">
    <citation type="journal article" date="2014" name="Nat. Commun.">
        <title>The rainbow trout genome provides novel insights into evolution after whole-genome duplication in vertebrates.</title>
        <authorList>
            <person name="Berthelot C."/>
            <person name="Brunet F."/>
            <person name="Chalopin D."/>
            <person name="Juanchich A."/>
            <person name="Bernard M."/>
            <person name="Noel B."/>
            <person name="Bento P."/>
            <person name="Da Silva C."/>
            <person name="Labadie K."/>
            <person name="Alberti A."/>
            <person name="Aury J.M."/>
            <person name="Louis A."/>
            <person name="Dehais P."/>
            <person name="Bardou P."/>
            <person name="Montfort J."/>
            <person name="Klopp C."/>
            <person name="Cabau C."/>
            <person name="Gaspin C."/>
            <person name="Thorgaard G.H."/>
            <person name="Boussaha M."/>
            <person name="Quillet E."/>
            <person name="Guyomard R."/>
            <person name="Galiana D."/>
            <person name="Bobe J."/>
            <person name="Volff J.N."/>
            <person name="Genet C."/>
            <person name="Wincker P."/>
            <person name="Jaillon O."/>
            <person name="Roest Crollius H."/>
            <person name="Guiguen Y."/>
        </authorList>
    </citation>
    <scope>NUCLEOTIDE SEQUENCE [LARGE SCALE GENOMIC DNA]</scope>
</reference>
<dbReference type="InterPro" id="IPR012677">
    <property type="entry name" value="Nucleotide-bd_a/b_plait_sf"/>
</dbReference>
<keyword evidence="7" id="KW-0805">Transcription regulation</keyword>
<evidence type="ECO:0000313" key="17">
    <source>
        <dbReference type="Proteomes" id="UP000193380"/>
    </source>
</evidence>
<gene>
    <name evidence="16" type="ORF">GSONMT00000773001</name>
</gene>
<proteinExistence type="predicted"/>
<comment type="subunit">
    <text evidence="12">Homooligomer. Interacts with MYBBP1A; inhibits MYBBP1A transcriptional activation. Interacts with PRDM16, LPIN1 and PML. Interacts (via LXXLL motif) with RORA and RORC (via AF-2 motif); activates RORA and RORC transcriptional activation. Interacts with LRPPRC. Interacts with FOXO1. Interacts with NR5A2.</text>
</comment>
<dbReference type="PANTHER" id="PTHR15528:SF10">
    <property type="entry name" value="PEROXISOME PROLIFERATOR-ACTIVATED RECEPTOR GAMMA COACTIVATOR 1-ALPHA"/>
    <property type="match status" value="1"/>
</dbReference>
<keyword evidence="9" id="KW-0010">Activator</keyword>
<keyword evidence="10" id="KW-0804">Transcription</keyword>
<evidence type="ECO:0000256" key="7">
    <source>
        <dbReference type="ARBA" id="ARBA00023015"/>
    </source>
</evidence>
<evidence type="ECO:0000259" key="15">
    <source>
        <dbReference type="PROSITE" id="PS50102"/>
    </source>
</evidence>
<keyword evidence="6" id="KW-0007">Acetylation</keyword>
<evidence type="ECO:0000256" key="14">
    <source>
        <dbReference type="SAM" id="MobiDB-lite"/>
    </source>
</evidence>
<dbReference type="SUPFAM" id="SSF54928">
    <property type="entry name" value="RNA-binding domain, RBD"/>
    <property type="match status" value="1"/>
</dbReference>
<dbReference type="InterPro" id="IPR035979">
    <property type="entry name" value="RBD_domain_sf"/>
</dbReference>
<keyword evidence="3" id="KW-0597">Phosphoprotein</keyword>
<evidence type="ECO:0000256" key="1">
    <source>
        <dbReference type="ARBA" id="ARBA00004322"/>
    </source>
</evidence>
<comment type="subcellular location">
    <subcellularLocation>
        <location evidence="1">Nucleus</location>
        <location evidence="1">PML body</location>
    </subcellularLocation>
</comment>
<feature type="region of interest" description="Disordered" evidence="14">
    <location>
        <begin position="115"/>
        <end position="138"/>
    </location>
</feature>
<dbReference type="Proteomes" id="UP000193380">
    <property type="component" value="Unassembled WGS sequence"/>
</dbReference>
<evidence type="ECO:0000256" key="6">
    <source>
        <dbReference type="ARBA" id="ARBA00022990"/>
    </source>
</evidence>
<keyword evidence="8" id="KW-0090">Biological rhythms</keyword>
<keyword evidence="4" id="KW-0832">Ubl conjugation</keyword>
<dbReference type="GO" id="GO:0016605">
    <property type="term" value="C:PML body"/>
    <property type="evidence" value="ECO:0007669"/>
    <property type="project" value="UniProtKB-SubCell"/>
</dbReference>
<dbReference type="STRING" id="8022.A0A060WJ21"/>
<dbReference type="PaxDb" id="8022-A0A060WJ21"/>
<dbReference type="SMART" id="SM00360">
    <property type="entry name" value="RRM"/>
    <property type="match status" value="1"/>
</dbReference>
<evidence type="ECO:0000256" key="11">
    <source>
        <dbReference type="ARBA" id="ARBA00023242"/>
    </source>
</evidence>
<dbReference type="Pfam" id="PF00076">
    <property type="entry name" value="RRM_1"/>
    <property type="match status" value="1"/>
</dbReference>
<feature type="compositionally biased region" description="Basic and acidic residues" evidence="14">
    <location>
        <begin position="324"/>
        <end position="342"/>
    </location>
</feature>
<dbReference type="PROSITE" id="PS50102">
    <property type="entry name" value="RRM"/>
    <property type="match status" value="1"/>
</dbReference>
<feature type="compositionally biased region" description="Low complexity" evidence="14">
    <location>
        <begin position="244"/>
        <end position="289"/>
    </location>
</feature>
<feature type="compositionally biased region" description="Low complexity" evidence="14">
    <location>
        <begin position="785"/>
        <end position="814"/>
    </location>
</feature>
<feature type="region of interest" description="Disordered" evidence="14">
    <location>
        <begin position="243"/>
        <end position="302"/>
    </location>
</feature>
<dbReference type="Gene3D" id="3.30.70.330">
    <property type="match status" value="1"/>
</dbReference>
<dbReference type="InterPro" id="IPR034833">
    <property type="entry name" value="PPARGC1A_RRM"/>
</dbReference>
<feature type="compositionally biased region" description="Basic and acidic residues" evidence="14">
    <location>
        <begin position="847"/>
        <end position="859"/>
    </location>
</feature>
<feature type="region of interest" description="Disordered" evidence="14">
    <location>
        <begin position="444"/>
        <end position="468"/>
    </location>
</feature>
<feature type="region of interest" description="Disordered" evidence="14">
    <location>
        <begin position="777"/>
        <end position="859"/>
    </location>
</feature>
<evidence type="ECO:0000256" key="4">
    <source>
        <dbReference type="ARBA" id="ARBA00022843"/>
    </source>
</evidence>
<dbReference type="InterPro" id="IPR000504">
    <property type="entry name" value="RRM_dom"/>
</dbReference>
<feature type="compositionally biased region" description="Basic and acidic residues" evidence="14">
    <location>
        <begin position="740"/>
        <end position="750"/>
    </location>
</feature>
<evidence type="ECO:0000256" key="3">
    <source>
        <dbReference type="ARBA" id="ARBA00022553"/>
    </source>
</evidence>
<dbReference type="PANTHER" id="PTHR15528">
    <property type="entry name" value="PEROXISOME PROLIFERATOR ACTIVATED RECEPTOR GAMMA COACTIVATOR 1 PGC-1 -RELATED"/>
    <property type="match status" value="1"/>
</dbReference>